<keyword evidence="6" id="KW-1185">Reference proteome</keyword>
<dbReference type="EMBL" id="FN430363">
    <property type="protein sequence ID" value="CAZ86041.1"/>
    <property type="molecule type" value="Genomic_DNA"/>
</dbReference>
<protein>
    <submittedName>
        <fullName evidence="5">(Perigord truffle) hypothetical protein</fullName>
    </submittedName>
</protein>
<evidence type="ECO:0000259" key="4">
    <source>
        <dbReference type="PROSITE" id="PS50127"/>
    </source>
</evidence>
<organism evidence="5 6">
    <name type="scientific">Tuber melanosporum (strain Mel28)</name>
    <name type="common">Perigord black truffle</name>
    <dbReference type="NCBI Taxonomy" id="656061"/>
    <lineage>
        <taxon>Eukaryota</taxon>
        <taxon>Fungi</taxon>
        <taxon>Dikarya</taxon>
        <taxon>Ascomycota</taxon>
        <taxon>Pezizomycotina</taxon>
        <taxon>Pezizomycetes</taxon>
        <taxon>Pezizales</taxon>
        <taxon>Tuberaceae</taxon>
        <taxon>Tuber</taxon>
    </lineage>
</organism>
<dbReference type="Pfam" id="PF00179">
    <property type="entry name" value="UQ_con"/>
    <property type="match status" value="1"/>
</dbReference>
<dbReference type="InParanoid" id="D5GNE8"/>
<keyword evidence="1" id="KW-0808">Transferase</keyword>
<evidence type="ECO:0000256" key="3">
    <source>
        <dbReference type="SAM" id="MobiDB-lite"/>
    </source>
</evidence>
<dbReference type="OMA" id="EMWIEYE"/>
<reference evidence="5 6" key="1">
    <citation type="journal article" date="2010" name="Nature">
        <title>Perigord black truffle genome uncovers evolutionary origins and mechanisms of symbiosis.</title>
        <authorList>
            <person name="Martin F."/>
            <person name="Kohler A."/>
            <person name="Murat C."/>
            <person name="Balestrini R."/>
            <person name="Coutinho P.M."/>
            <person name="Jaillon O."/>
            <person name="Montanini B."/>
            <person name="Morin E."/>
            <person name="Noel B."/>
            <person name="Percudani R."/>
            <person name="Porcel B."/>
            <person name="Rubini A."/>
            <person name="Amicucci A."/>
            <person name="Amselem J."/>
            <person name="Anthouard V."/>
            <person name="Arcioni S."/>
            <person name="Artiguenave F."/>
            <person name="Aury J.M."/>
            <person name="Ballario P."/>
            <person name="Bolchi A."/>
            <person name="Brenna A."/>
            <person name="Brun A."/>
            <person name="Buee M."/>
            <person name="Cantarel B."/>
            <person name="Chevalier G."/>
            <person name="Couloux A."/>
            <person name="Da Silva C."/>
            <person name="Denoeud F."/>
            <person name="Duplessis S."/>
            <person name="Ghignone S."/>
            <person name="Hilselberger B."/>
            <person name="Iotti M."/>
            <person name="Marcais B."/>
            <person name="Mello A."/>
            <person name="Miranda M."/>
            <person name="Pacioni G."/>
            <person name="Quesneville H."/>
            <person name="Riccioni C."/>
            <person name="Ruotolo R."/>
            <person name="Splivallo R."/>
            <person name="Stocchi V."/>
            <person name="Tisserant E."/>
            <person name="Viscomi A.R."/>
            <person name="Zambonelli A."/>
            <person name="Zampieri E."/>
            <person name="Henrissat B."/>
            <person name="Lebrun M.H."/>
            <person name="Paolocci F."/>
            <person name="Bonfante P."/>
            <person name="Ottonello S."/>
            <person name="Wincker P."/>
        </authorList>
    </citation>
    <scope>NUCLEOTIDE SEQUENCE [LARGE SCALE GENOMIC DNA]</scope>
    <source>
        <strain evidence="5 6">Mel28</strain>
    </source>
</reference>
<dbReference type="KEGG" id="tml:GSTUM_00011251001"/>
<dbReference type="PROSITE" id="PS50127">
    <property type="entry name" value="UBC_2"/>
    <property type="match status" value="1"/>
</dbReference>
<accession>D5GNE8</accession>
<evidence type="ECO:0000313" key="5">
    <source>
        <dbReference type="EMBL" id="CAZ86041.1"/>
    </source>
</evidence>
<feature type="compositionally biased region" description="Polar residues" evidence="3">
    <location>
        <begin position="628"/>
        <end position="644"/>
    </location>
</feature>
<dbReference type="eggNOG" id="KOG0895">
    <property type="taxonomic scope" value="Eukaryota"/>
</dbReference>
<dbReference type="GeneID" id="9182241"/>
<dbReference type="Pfam" id="PF23043">
    <property type="entry name" value="SH3-B_UBE2O"/>
    <property type="match status" value="1"/>
</dbReference>
<dbReference type="PANTHER" id="PTHR46116">
    <property type="entry name" value="(E3-INDEPENDENT) E2 UBIQUITIN-CONJUGATING ENZYME"/>
    <property type="match status" value="1"/>
</dbReference>
<dbReference type="SMART" id="SM00212">
    <property type="entry name" value="UBCc"/>
    <property type="match status" value="1"/>
</dbReference>
<evidence type="ECO:0000256" key="1">
    <source>
        <dbReference type="ARBA" id="ARBA00022679"/>
    </source>
</evidence>
<dbReference type="Gene3D" id="3.10.110.10">
    <property type="entry name" value="Ubiquitin Conjugating Enzyme"/>
    <property type="match status" value="1"/>
</dbReference>
<feature type="domain" description="UBC core" evidence="4">
    <location>
        <begin position="879"/>
        <end position="1043"/>
    </location>
</feature>
<dbReference type="InterPro" id="IPR057733">
    <property type="entry name" value="UBE2O-like_SH3-B"/>
</dbReference>
<evidence type="ECO:0000256" key="2">
    <source>
        <dbReference type="ARBA" id="ARBA00022786"/>
    </source>
</evidence>
<dbReference type="STRING" id="656061.D5GNE8"/>
<proteinExistence type="predicted"/>
<dbReference type="InterPro" id="IPR000608">
    <property type="entry name" value="UBC"/>
</dbReference>
<dbReference type="AlphaFoldDB" id="D5GNE8"/>
<name>D5GNE8_TUBMM</name>
<dbReference type="HOGENOM" id="CLU_005619_1_0_1"/>
<dbReference type="PANTHER" id="PTHR46116:SF15">
    <property type="entry name" value="(E3-INDEPENDENT) E2 UBIQUITIN-CONJUGATING ENZYME"/>
    <property type="match status" value="1"/>
</dbReference>
<feature type="region of interest" description="Disordered" evidence="3">
    <location>
        <begin position="628"/>
        <end position="649"/>
    </location>
</feature>
<dbReference type="SUPFAM" id="SSF54495">
    <property type="entry name" value="UBC-like"/>
    <property type="match status" value="1"/>
</dbReference>
<dbReference type="InterPro" id="IPR016135">
    <property type="entry name" value="UBQ-conjugating_enzyme/RWD"/>
</dbReference>
<dbReference type="Proteomes" id="UP000006911">
    <property type="component" value="Unassembled WGS sequence"/>
</dbReference>
<sequence>MEARKPGPPEGTWDTLFLEDTCYLKEFPELVGVISKTWHEPDDDWDNEPDFVPGSIATVNELNVLLDTGQPPRHFAVFEPSTPSQKSRLVHESEVKVLDRALAFGDVVKRNLRSPMSGTVISVSTEVSVQHSFQISSEPTSVVTGIPEAELCLAHEWNDGDLVVYKGCWIGVIEDVVDEVAIRLGNGSVVIPEDSAGLEIPILSQEEEVAVRRCIASSAHDDSADVTDPPGERRPSGRSRRTGTVPAPALLSPGFTVTTSKANLRRGKWLYGAYNPNARPTGVIVSVKTTKLGVRWLRQNSMITGRFVPVERPSTWLELEEVLPKLKRFCKSTGGFVGLDGAPYTASGGATGGGVLQVGDRVRFRDLPRAVTRYPGIKNISRSDAMGFDINTFGVVSTLTRVRVRWQDLTETVDNARDLTPYLNVDEQEVWPGEIVVLKLDHDDSPKPPDSSCHGIVFPSANTQKRSKVGVVQNVNSRGRVANVRWFRNPVVEFNCDCVMPGFKTGELGDEAEDVSVYEVMDLEAFTVRRGDFVSILPEYNASPGSGNSVASAGSSAGRNEHGQIYPLRLEDISWARPEGTDTLNDNIPINALDNSLLMNLSAALGASSDPQLQGVGRQLNQIPFSSAAQYPQRSSVPQNSSRPRTPCEDAYLTQPVDWLGEVVDMGIDGLVTVRLGALDVPRDIRVLIDRLFIVFNDDMDFDDISEEEIDDSDDDLSFEEKSDSGSDWSAVAGSRFAFGANSRTPVAEDICYEGGERLDNGEEEDWLTDDGMEVDSNSSVVDMDISVASVSGGVQVTAVEHGMETDIIEEGEGAEAAKNVTTHTCPQPAPCPPSSMPAPEAFSIPETSEKPAQFAILDTPVPSDHRFIKGYATRIEPTFLRRMHKEHNILSTSLPDGIVVRGWESRLDLLRVLIIGPMNTPYELAPFFFDFYFPGAFPQSPPIVHFHSWTGGVGRVNPNLYEDGKVCLSLLGTWHAEQKNEAWSAGGSTVLQVLVSLMGLVLVREPYYNEAGFGVFEGADEVSLASALYSEKAYILSRGFVKHVLETPMSGFEDEIKWLYLPHQRGGLNLLEAVIGSTREVVKRSECEGTMTGEKAEETVRERVGSVTAGALILLKRNLQALERIMERVSLCL</sequence>
<keyword evidence="2" id="KW-0833">Ubl conjugation pathway</keyword>
<feature type="region of interest" description="Disordered" evidence="3">
    <location>
        <begin position="220"/>
        <end position="247"/>
    </location>
</feature>
<dbReference type="RefSeq" id="XP_002841850.1">
    <property type="nucleotide sequence ID" value="XM_002841804.1"/>
</dbReference>
<dbReference type="CDD" id="cd23837">
    <property type="entry name" value="UBCc_UBE2O"/>
    <property type="match status" value="1"/>
</dbReference>
<gene>
    <name evidence="5" type="ORF">GSTUM_00011251001</name>
</gene>
<evidence type="ECO:0000313" key="6">
    <source>
        <dbReference type="Proteomes" id="UP000006911"/>
    </source>
</evidence>
<dbReference type="GO" id="GO:0061631">
    <property type="term" value="F:ubiquitin conjugating enzyme activity"/>
    <property type="evidence" value="ECO:0007669"/>
    <property type="project" value="TreeGrafter"/>
</dbReference>